<dbReference type="GeneID" id="28769024"/>
<feature type="transmembrane region" description="Helical" evidence="5">
    <location>
        <begin position="260"/>
        <end position="285"/>
    </location>
</feature>
<dbReference type="InterPro" id="IPR007568">
    <property type="entry name" value="RTA1"/>
</dbReference>
<evidence type="ECO:0000256" key="1">
    <source>
        <dbReference type="ARBA" id="ARBA00004141"/>
    </source>
</evidence>
<feature type="transmembrane region" description="Helical" evidence="5">
    <location>
        <begin position="132"/>
        <end position="152"/>
    </location>
</feature>
<keyword evidence="3 5" id="KW-1133">Transmembrane helix</keyword>
<organism evidence="6 7">
    <name type="scientific">Paraphaeosphaeria sporulosa</name>
    <dbReference type="NCBI Taxonomy" id="1460663"/>
    <lineage>
        <taxon>Eukaryota</taxon>
        <taxon>Fungi</taxon>
        <taxon>Dikarya</taxon>
        <taxon>Ascomycota</taxon>
        <taxon>Pezizomycotina</taxon>
        <taxon>Dothideomycetes</taxon>
        <taxon>Pleosporomycetidae</taxon>
        <taxon>Pleosporales</taxon>
        <taxon>Massarineae</taxon>
        <taxon>Didymosphaeriaceae</taxon>
        <taxon>Paraphaeosphaeria</taxon>
    </lineage>
</organism>
<dbReference type="Proteomes" id="UP000077069">
    <property type="component" value="Unassembled WGS sequence"/>
</dbReference>
<dbReference type="GO" id="GO:0000324">
    <property type="term" value="C:fungal-type vacuole"/>
    <property type="evidence" value="ECO:0007669"/>
    <property type="project" value="TreeGrafter"/>
</dbReference>
<proteinExistence type="predicted"/>
<evidence type="ECO:0000256" key="4">
    <source>
        <dbReference type="ARBA" id="ARBA00023136"/>
    </source>
</evidence>
<dbReference type="PANTHER" id="PTHR31465">
    <property type="entry name" value="PROTEIN RTA1-RELATED"/>
    <property type="match status" value="1"/>
</dbReference>
<feature type="transmembrane region" description="Helical" evidence="5">
    <location>
        <begin position="172"/>
        <end position="192"/>
    </location>
</feature>
<dbReference type="RefSeq" id="XP_018031769.1">
    <property type="nucleotide sequence ID" value="XM_018185538.1"/>
</dbReference>
<feature type="transmembrane region" description="Helical" evidence="5">
    <location>
        <begin position="59"/>
        <end position="80"/>
    </location>
</feature>
<dbReference type="InParanoid" id="A0A177C0T2"/>
<keyword evidence="7" id="KW-1185">Reference proteome</keyword>
<evidence type="ECO:0000256" key="3">
    <source>
        <dbReference type="ARBA" id="ARBA00022989"/>
    </source>
</evidence>
<reference evidence="6 7" key="1">
    <citation type="submission" date="2016-05" db="EMBL/GenBank/DDBJ databases">
        <title>Comparative analysis of secretome profiles of manganese(II)-oxidizing ascomycete fungi.</title>
        <authorList>
            <consortium name="DOE Joint Genome Institute"/>
            <person name="Zeiner C.A."/>
            <person name="Purvine S.O."/>
            <person name="Zink E.M."/>
            <person name="Wu S."/>
            <person name="Pasa-Tolic L."/>
            <person name="Chaput D.L."/>
            <person name="Haridas S."/>
            <person name="Grigoriev I.V."/>
            <person name="Santelli C.M."/>
            <person name="Hansel C.M."/>
        </authorList>
    </citation>
    <scope>NUCLEOTIDE SEQUENCE [LARGE SCALE GENOMIC DNA]</scope>
    <source>
        <strain evidence="6 7">AP3s5-JAC2a</strain>
    </source>
</reference>
<dbReference type="AlphaFoldDB" id="A0A177C0T2"/>
<evidence type="ECO:0000313" key="7">
    <source>
        <dbReference type="Proteomes" id="UP000077069"/>
    </source>
</evidence>
<feature type="transmembrane region" description="Helical" evidence="5">
    <location>
        <begin position="32"/>
        <end position="52"/>
    </location>
</feature>
<dbReference type="PANTHER" id="PTHR31465:SF8">
    <property type="entry name" value="DOMAIN PROTEIN, PUTATIVE (AFU_ORTHOLOGUE AFUA_6G14140)-RELATED"/>
    <property type="match status" value="1"/>
</dbReference>
<evidence type="ECO:0000256" key="2">
    <source>
        <dbReference type="ARBA" id="ARBA00022692"/>
    </source>
</evidence>
<keyword evidence="4 5" id="KW-0472">Membrane</keyword>
<evidence type="ECO:0000313" key="6">
    <source>
        <dbReference type="EMBL" id="OAG01404.1"/>
    </source>
</evidence>
<gene>
    <name evidence="6" type="ORF">CC84DRAFT_191095</name>
</gene>
<dbReference type="Pfam" id="PF04479">
    <property type="entry name" value="RTA1"/>
    <property type="match status" value="1"/>
</dbReference>
<dbReference type="OrthoDB" id="4521223at2759"/>
<dbReference type="STRING" id="1460663.A0A177C0T2"/>
<feature type="transmembrane region" description="Helical" evidence="5">
    <location>
        <begin position="92"/>
        <end position="112"/>
    </location>
</feature>
<protein>
    <submittedName>
        <fullName evidence="6">RTA1-domain-containing protein</fullName>
    </submittedName>
</protein>
<dbReference type="EMBL" id="KV441557">
    <property type="protein sequence ID" value="OAG01404.1"/>
    <property type="molecule type" value="Genomic_DNA"/>
</dbReference>
<name>A0A177C0T2_9PLEO</name>
<accession>A0A177C0T2</accession>
<feature type="transmembrane region" description="Helical" evidence="5">
    <location>
        <begin position="220"/>
        <end position="240"/>
    </location>
</feature>
<dbReference type="FunCoup" id="A0A177C0T2">
    <property type="interactions" value="37"/>
</dbReference>
<dbReference type="GO" id="GO:0005886">
    <property type="term" value="C:plasma membrane"/>
    <property type="evidence" value="ECO:0007669"/>
    <property type="project" value="TreeGrafter"/>
</dbReference>
<keyword evidence="2 5" id="KW-0812">Transmembrane</keyword>
<evidence type="ECO:0000256" key="5">
    <source>
        <dbReference type="SAM" id="Phobius"/>
    </source>
</evidence>
<comment type="subcellular location">
    <subcellularLocation>
        <location evidence="1">Membrane</location>
        <topology evidence="1">Multi-pass membrane protein</topology>
    </subcellularLocation>
</comment>
<sequence>MTGPKVQVPQLCESVGPQCPVEGTVYGYYPSLGWNAFFAAAFGLAFILQVGLGIRYKTWTYMIGVGLGCLGELIGYIGRIQLHNNPYDNNGFTIQIVMLIFSPAFLAAGIYLTLKHIVISFGEQWSRLRPNWYTYIFIACDITSLVLQSAGGALAATADDDNQKALDAGTDIMIGGIIFQVVVLAIFAAIVLEYSFRTHRRRDQLSPEAIALWSSTKFRLFAGAIVVAYFGILIRCIYRIPELLGGWANDIMRNEPEFIVLEGVMILVTVVAQTAFHPGWFFPALGGTLFSKKKGAKSVSESETEMSAMA</sequence>